<organism evidence="2 3">
    <name type="scientific">Tilletia laevis</name>
    <dbReference type="NCBI Taxonomy" id="157183"/>
    <lineage>
        <taxon>Eukaryota</taxon>
        <taxon>Fungi</taxon>
        <taxon>Dikarya</taxon>
        <taxon>Basidiomycota</taxon>
        <taxon>Ustilaginomycotina</taxon>
        <taxon>Exobasidiomycetes</taxon>
        <taxon>Tilletiales</taxon>
        <taxon>Tilletiaceae</taxon>
        <taxon>Tilletia</taxon>
    </lineage>
</organism>
<feature type="region of interest" description="Disordered" evidence="1">
    <location>
        <begin position="23"/>
        <end position="55"/>
    </location>
</feature>
<proteinExistence type="predicted"/>
<protein>
    <submittedName>
        <fullName evidence="2">Uncharacterized protein</fullName>
    </submittedName>
</protein>
<comment type="caution">
    <text evidence="2">The sequence shown here is derived from an EMBL/GenBank/DDBJ whole genome shotgun (WGS) entry which is preliminary data.</text>
</comment>
<keyword evidence="3" id="KW-1185">Reference proteome</keyword>
<evidence type="ECO:0000313" key="3">
    <source>
        <dbReference type="Proteomes" id="UP000836404"/>
    </source>
</evidence>
<dbReference type="Proteomes" id="UP000836404">
    <property type="component" value="Unassembled WGS sequence"/>
</dbReference>
<gene>
    <name evidence="2" type="ORF">JKILLFL_G3213</name>
</gene>
<feature type="region of interest" description="Disordered" evidence="1">
    <location>
        <begin position="212"/>
        <end position="294"/>
    </location>
</feature>
<reference evidence="2 3" key="1">
    <citation type="submission" date="2020-10" db="EMBL/GenBank/DDBJ databases">
        <authorList>
            <person name="Sedaghatjoo S."/>
        </authorList>
    </citation>
    <scope>NUCLEOTIDE SEQUENCE [LARGE SCALE GENOMIC DNA]</scope>
    <source>
        <strain evidence="2 3">LLFL</strain>
    </source>
</reference>
<accession>A0A9N8M976</accession>
<evidence type="ECO:0000256" key="1">
    <source>
        <dbReference type="SAM" id="MobiDB-lite"/>
    </source>
</evidence>
<evidence type="ECO:0000313" key="2">
    <source>
        <dbReference type="EMBL" id="CAD6951673.1"/>
    </source>
</evidence>
<sequence>MNKTLNLSTSYMSSESDDVSMLSSLSSLSSLEPLEEPVPAQAQPQPKEPSKRRRLQESDIESFFTFLDELGVSYSNLLRTLFDPASVNLDDKVQKQIHRHVRPFFSTTAARNFVKQSKGGRRTALAIVVDELRAEGKGASKLPELRRPSSMNRGDDIQTYRFGDAANTIRTQLPITFAVITAIAGVGEEQSAVTVDQSPSAVASVVSTLPLTSRLDRSEPGSRLPSPAPEARQSGSTGQHRTDEERDLEEHELDDIWQDIDEIGHQQPSAEDEEGEPSSKQAPVSKRGKRSPMV</sequence>
<feature type="compositionally biased region" description="Low complexity" evidence="1">
    <location>
        <begin position="23"/>
        <end position="45"/>
    </location>
</feature>
<name>A0A9N8M976_9BASI</name>
<dbReference type="EMBL" id="CAJHJF010005695">
    <property type="protein sequence ID" value="CAD6951673.1"/>
    <property type="molecule type" value="Genomic_DNA"/>
</dbReference>
<feature type="compositionally biased region" description="Acidic residues" evidence="1">
    <location>
        <begin position="245"/>
        <end position="261"/>
    </location>
</feature>
<feature type="non-terminal residue" evidence="2">
    <location>
        <position position="294"/>
    </location>
</feature>
<dbReference type="AlphaFoldDB" id="A0A9N8M976"/>